<comment type="caution">
    <text evidence="1">The sequence shown here is derived from an EMBL/GenBank/DDBJ whole genome shotgun (WGS) entry which is preliminary data.</text>
</comment>
<proteinExistence type="predicted"/>
<reference evidence="2" key="1">
    <citation type="submission" date="2017-09" db="EMBL/GenBank/DDBJ databases">
        <title>The Reconstruction of 2,631 Draft Metagenome-Assembled Genomes from the Global Oceans.</title>
        <authorList>
            <person name="Tully B.J."/>
            <person name="Graham E.D."/>
            <person name="Heidelberg J.F."/>
        </authorList>
    </citation>
    <scope>NUCLEOTIDE SEQUENCE [LARGE SCALE GENOMIC DNA]</scope>
</reference>
<accession>A0A2D6LP25</accession>
<evidence type="ECO:0000313" key="1">
    <source>
        <dbReference type="EMBL" id="MAG17930.1"/>
    </source>
</evidence>
<organism evidence="1 2">
    <name type="scientific">Candidatus Iainarchaeum sp</name>
    <dbReference type="NCBI Taxonomy" id="3101447"/>
    <lineage>
        <taxon>Archaea</taxon>
        <taxon>Candidatus Iainarchaeota</taxon>
        <taxon>Candidatus Iainarchaeia</taxon>
        <taxon>Candidatus Iainarchaeales</taxon>
        <taxon>Candidatus Iainarchaeaceae</taxon>
        <taxon>Candidatus Iainarchaeum</taxon>
    </lineage>
</organism>
<dbReference type="Proteomes" id="UP000226712">
    <property type="component" value="Unassembled WGS sequence"/>
</dbReference>
<protein>
    <recommendedName>
        <fullName evidence="3">Glycosyltransferase family 2 protein</fullName>
    </recommendedName>
</protein>
<dbReference type="AlphaFoldDB" id="A0A2D6LP25"/>
<dbReference type="InterPro" id="IPR029044">
    <property type="entry name" value="Nucleotide-diphossugar_trans"/>
</dbReference>
<sequence>MADKKNIAICIPSGRFVDFSFFKSFAQNIGNLMLTYNTAVFTVASPMIFENRNELMRRTFKFEETNPGFLFDYILWLDNDIVFNFKQIQKLISHLDSGKDFVSGVYFNPLDDGIRPVAYYANGERYKWLEESELNGFIEVDAVGFGFCAFKMDIARRAFEKFKPRPFDLRPLDDGSLVTEDQVFCERAKELGYKIFLDSELIVKHAKGYLPR</sequence>
<gene>
    <name evidence="1" type="ORF">CL944_00470</name>
</gene>
<evidence type="ECO:0008006" key="3">
    <source>
        <dbReference type="Google" id="ProtNLM"/>
    </source>
</evidence>
<dbReference type="EMBL" id="NZBD01000002">
    <property type="protein sequence ID" value="MAG17930.1"/>
    <property type="molecule type" value="Genomic_DNA"/>
</dbReference>
<dbReference type="SUPFAM" id="SSF53448">
    <property type="entry name" value="Nucleotide-diphospho-sugar transferases"/>
    <property type="match status" value="1"/>
</dbReference>
<dbReference type="Gene3D" id="3.90.550.40">
    <property type="match status" value="1"/>
</dbReference>
<name>A0A2D6LP25_9ARCH</name>
<evidence type="ECO:0000313" key="2">
    <source>
        <dbReference type="Proteomes" id="UP000226712"/>
    </source>
</evidence>